<evidence type="ECO:0000256" key="1">
    <source>
        <dbReference type="ARBA" id="ARBA00008356"/>
    </source>
</evidence>
<dbReference type="KEGG" id="sanh:107663039"/>
<dbReference type="InterPro" id="IPR038090">
    <property type="entry name" value="Cdt1_C_WH_dom_sf"/>
</dbReference>
<name>A0A671LET3_9TELE</name>
<dbReference type="Ensembl" id="ENSSANT00000017910.1">
    <property type="protein sequence ID" value="ENSSANP00000016772.1"/>
    <property type="gene ID" value="ENSSANG00000008857.1"/>
</dbReference>
<dbReference type="AlphaFoldDB" id="A0A671LET3"/>
<dbReference type="InterPro" id="IPR036390">
    <property type="entry name" value="WH_DNA-bd_sf"/>
</dbReference>
<evidence type="ECO:0000313" key="5">
    <source>
        <dbReference type="Ensembl" id="ENSSANP00000016772.1"/>
    </source>
</evidence>
<feature type="compositionally biased region" description="Basic and acidic residues" evidence="3">
    <location>
        <begin position="142"/>
        <end position="152"/>
    </location>
</feature>
<evidence type="ECO:0000313" key="6">
    <source>
        <dbReference type="Proteomes" id="UP000472260"/>
    </source>
</evidence>
<dbReference type="SMART" id="SM01075">
    <property type="entry name" value="CDT1"/>
    <property type="match status" value="1"/>
</dbReference>
<gene>
    <name evidence="5" type="primary">cdt1</name>
</gene>
<evidence type="ECO:0000256" key="3">
    <source>
        <dbReference type="SAM" id="MobiDB-lite"/>
    </source>
</evidence>
<reference evidence="5" key="1">
    <citation type="submission" date="2025-08" db="UniProtKB">
        <authorList>
            <consortium name="Ensembl"/>
        </authorList>
    </citation>
    <scope>IDENTIFICATION</scope>
</reference>
<dbReference type="Pfam" id="PF08839">
    <property type="entry name" value="CDT1"/>
    <property type="match status" value="1"/>
</dbReference>
<feature type="region of interest" description="Disordered" evidence="3">
    <location>
        <begin position="121"/>
        <end position="152"/>
    </location>
</feature>
<dbReference type="GO" id="GO:0000076">
    <property type="term" value="P:DNA replication checkpoint signaling"/>
    <property type="evidence" value="ECO:0007669"/>
    <property type="project" value="TreeGrafter"/>
</dbReference>
<keyword evidence="2" id="KW-0131">Cell cycle</keyword>
<dbReference type="Gene3D" id="1.10.10.1420">
    <property type="entry name" value="DNA replication factor Cdt1, C-terminal WH domain"/>
    <property type="match status" value="1"/>
</dbReference>
<dbReference type="InterPro" id="IPR014939">
    <property type="entry name" value="CDT1_Gemini-bd-like"/>
</dbReference>
<accession>A0A671LET3</accession>
<feature type="region of interest" description="Disordered" evidence="3">
    <location>
        <begin position="167"/>
        <end position="223"/>
    </location>
</feature>
<dbReference type="GO" id="GO:0003677">
    <property type="term" value="F:DNA binding"/>
    <property type="evidence" value="ECO:0007669"/>
    <property type="project" value="InterPro"/>
</dbReference>
<dbReference type="GO" id="GO:0030174">
    <property type="term" value="P:regulation of DNA-templated DNA replication initiation"/>
    <property type="evidence" value="ECO:0007669"/>
    <property type="project" value="InterPro"/>
</dbReference>
<comment type="similarity">
    <text evidence="1">Belongs to the Cdt1 family.</text>
</comment>
<feature type="region of interest" description="Disordered" evidence="3">
    <location>
        <begin position="1"/>
        <end position="68"/>
    </location>
</feature>
<dbReference type="GO" id="GO:0000278">
    <property type="term" value="P:mitotic cell cycle"/>
    <property type="evidence" value="ECO:0007669"/>
    <property type="project" value="TreeGrafter"/>
</dbReference>
<dbReference type="SUPFAM" id="SSF46785">
    <property type="entry name" value="Winged helix' DNA-binding domain"/>
    <property type="match status" value="1"/>
</dbReference>
<keyword evidence="6" id="KW-1185">Reference proteome</keyword>
<feature type="compositionally biased region" description="Polar residues" evidence="3">
    <location>
        <begin position="194"/>
        <end position="204"/>
    </location>
</feature>
<dbReference type="InterPro" id="IPR045173">
    <property type="entry name" value="Cdt1"/>
</dbReference>
<dbReference type="PANTHER" id="PTHR28637:SF1">
    <property type="entry name" value="DNA REPLICATION FACTOR CDT1"/>
    <property type="match status" value="1"/>
</dbReference>
<dbReference type="GO" id="GO:0070182">
    <property type="term" value="F:DNA polymerase binding"/>
    <property type="evidence" value="ECO:0007669"/>
    <property type="project" value="TreeGrafter"/>
</dbReference>
<dbReference type="InterPro" id="IPR032054">
    <property type="entry name" value="Cdt1_C"/>
</dbReference>
<feature type="domain" description="CDT1 Geminin-binding" evidence="4">
    <location>
        <begin position="318"/>
        <end position="482"/>
    </location>
</feature>
<dbReference type="PANTHER" id="PTHR28637">
    <property type="entry name" value="DNA REPLICATION FACTOR CDT1"/>
    <property type="match status" value="1"/>
</dbReference>
<feature type="compositionally biased region" description="Polar residues" evidence="3">
    <location>
        <begin position="173"/>
        <end position="185"/>
    </location>
</feature>
<protein>
    <submittedName>
        <fullName evidence="5">DNA replication factor Cdt1-like</fullName>
    </submittedName>
</protein>
<dbReference type="Pfam" id="PF16679">
    <property type="entry name" value="CDT1_C"/>
    <property type="match status" value="1"/>
</dbReference>
<dbReference type="CDD" id="cd08767">
    <property type="entry name" value="Cdt1_c"/>
    <property type="match status" value="1"/>
</dbReference>
<organism evidence="5 6">
    <name type="scientific">Sinocyclocheilus anshuiensis</name>
    <dbReference type="NCBI Taxonomy" id="1608454"/>
    <lineage>
        <taxon>Eukaryota</taxon>
        <taxon>Metazoa</taxon>
        <taxon>Chordata</taxon>
        <taxon>Craniata</taxon>
        <taxon>Vertebrata</taxon>
        <taxon>Euteleostomi</taxon>
        <taxon>Actinopterygii</taxon>
        <taxon>Neopterygii</taxon>
        <taxon>Teleostei</taxon>
        <taxon>Ostariophysi</taxon>
        <taxon>Cypriniformes</taxon>
        <taxon>Cyprinidae</taxon>
        <taxon>Cyprininae</taxon>
        <taxon>Sinocyclocheilus</taxon>
    </lineage>
</organism>
<feature type="compositionally biased region" description="Basic residues" evidence="3">
    <location>
        <begin position="209"/>
        <end position="219"/>
    </location>
</feature>
<reference evidence="5" key="2">
    <citation type="submission" date="2025-09" db="UniProtKB">
        <authorList>
            <consortium name="Ensembl"/>
        </authorList>
    </citation>
    <scope>IDENTIFICATION</scope>
</reference>
<evidence type="ECO:0000259" key="4">
    <source>
        <dbReference type="SMART" id="SM01075"/>
    </source>
</evidence>
<sequence length="675" mass="75691">MAQARVTDYFAQSKKGGVVRSLRSKGQKVSGDAVESAVTAKPKTPSRSTRSSRKTTRGPSTPEPQKHVQQEFLKIIDEALSAQTETATDWRDVSNEGLTASPRTPKRMAEFDVCSVLFPSTSEQHSSAKKRMRVNASQHCRASPEERTVQKTARKKLDLLTNDHKEQSIEPLANSTSQAPQQTASKESKKTVDHNANSSPVNETNGDHKPKRTTRSKKTFTKEDVAALKSKLQKLKGQSDTATNPSPAPVSALVELKARLDAAREISAKVQQKKAERVAEDAKATEAQAEPEAEERQKLPAYQRYHTLAQDVPPGLTLPYQYKVLAEMFRSTDTIVGMLFNRSETVTFAKIKQGVQDMMRKRFEESHLGQIKAVYPSAYTFRQERNIPSFSATAKRSSYQLTVEPVIQEEFNGTRPVLSASRLLERRHIFHQNLVEIVKGHHKVYLASLNPPIVVPDDKLTRWHPRFNVDEVPNIKPSDLPQPPQTEKLTSAQEVLDKARAFMTPKMEKALANMALKTAETACAKEPETSAKSVATPTETPSALKGVSQSLLERIRAKEAQKLQAAMTRNPLQEERLSMMSRLPELARILRNVFVAEKKPALIMELACNRMIASYRSPLSSDEMEKHLRLLAELTPAWLTLHPVRKDMYLKLDKTVDLNTVLDKLNQKMKEGERI</sequence>
<proteinExistence type="inferred from homology"/>
<dbReference type="Proteomes" id="UP000472260">
    <property type="component" value="Unassembled WGS sequence"/>
</dbReference>
<evidence type="ECO:0000256" key="2">
    <source>
        <dbReference type="ARBA" id="ARBA00023306"/>
    </source>
</evidence>
<dbReference type="GO" id="GO:0071163">
    <property type="term" value="P:DNA replication preinitiation complex assembly"/>
    <property type="evidence" value="ECO:0007669"/>
    <property type="project" value="InterPro"/>
</dbReference>
<dbReference type="CDD" id="cd08674">
    <property type="entry name" value="Cdt1_m"/>
    <property type="match status" value="1"/>
</dbReference>
<dbReference type="GO" id="GO:0005634">
    <property type="term" value="C:nucleus"/>
    <property type="evidence" value="ECO:0007669"/>
    <property type="project" value="TreeGrafter"/>
</dbReference>
<dbReference type="OrthoDB" id="341730at2759"/>